<name>A0A4P9K6S0_9GAMM</name>
<evidence type="ECO:0000256" key="8">
    <source>
        <dbReference type="ARBA" id="ARBA00024235"/>
    </source>
</evidence>
<keyword evidence="12" id="KW-1185">Reference proteome</keyword>
<evidence type="ECO:0000259" key="10">
    <source>
        <dbReference type="Pfam" id="PF09976"/>
    </source>
</evidence>
<evidence type="ECO:0000256" key="2">
    <source>
        <dbReference type="ARBA" id="ARBA00022475"/>
    </source>
</evidence>
<dbReference type="PANTHER" id="PTHR38035">
    <property type="entry name" value="UPF0070 PROTEIN YFGM"/>
    <property type="match status" value="1"/>
</dbReference>
<dbReference type="InterPro" id="IPR018704">
    <property type="entry name" value="SecYEG/CpoB_TPR"/>
</dbReference>
<dbReference type="OrthoDB" id="9789675at2"/>
<evidence type="ECO:0000313" key="12">
    <source>
        <dbReference type="Proteomes" id="UP000304864"/>
    </source>
</evidence>
<evidence type="ECO:0000256" key="4">
    <source>
        <dbReference type="ARBA" id="ARBA00022989"/>
    </source>
</evidence>
<reference evidence="11 12" key="1">
    <citation type="submission" date="2019-05" db="EMBL/GenBank/DDBJ databases">
        <title>Thiomicrorhabdus sediminis sp. nov, a novel sulfur-oxidizing bacterium isolated from coastal sediment.</title>
        <authorList>
            <person name="Liu X."/>
        </authorList>
    </citation>
    <scope>NUCLEOTIDE SEQUENCE [LARGE SCALE GENOMIC DNA]</scope>
    <source>
        <strain evidence="11 12">G1</strain>
    </source>
</reference>
<comment type="similarity">
    <text evidence="7">Belongs to the YfgM family.</text>
</comment>
<protein>
    <recommendedName>
        <fullName evidence="8">Ancillary SecYEG translocon subunit</fullName>
    </recommendedName>
</protein>
<comment type="subcellular location">
    <subcellularLocation>
        <location evidence="1">Cell membrane</location>
        <topology evidence="1">Single-pass type II membrane protein</topology>
    </subcellularLocation>
</comment>
<keyword evidence="2" id="KW-1003">Cell membrane</keyword>
<evidence type="ECO:0000256" key="9">
    <source>
        <dbReference type="SAM" id="Phobius"/>
    </source>
</evidence>
<feature type="domain" description="Ancillary SecYEG translocon subunit/Cell division coordinator CpoB TPR" evidence="10">
    <location>
        <begin position="15"/>
        <end position="213"/>
    </location>
</feature>
<dbReference type="Pfam" id="PF09976">
    <property type="entry name" value="TPR_21"/>
    <property type="match status" value="1"/>
</dbReference>
<dbReference type="RefSeq" id="WP_138565262.1">
    <property type="nucleotide sequence ID" value="NZ_CP040602.1"/>
</dbReference>
<keyword evidence="4 9" id="KW-1133">Transmembrane helix</keyword>
<dbReference type="InterPro" id="IPR011990">
    <property type="entry name" value="TPR-like_helical_dom_sf"/>
</dbReference>
<evidence type="ECO:0000256" key="6">
    <source>
        <dbReference type="ARBA" id="ARBA00023186"/>
    </source>
</evidence>
<dbReference type="InterPro" id="IPR026039">
    <property type="entry name" value="YfgM"/>
</dbReference>
<evidence type="ECO:0000256" key="1">
    <source>
        <dbReference type="ARBA" id="ARBA00004401"/>
    </source>
</evidence>
<dbReference type="PANTHER" id="PTHR38035:SF1">
    <property type="entry name" value="ANCILLARY SECYEG TRANSLOCON SUBUNIT"/>
    <property type="match status" value="1"/>
</dbReference>
<feature type="transmembrane region" description="Helical" evidence="9">
    <location>
        <begin position="25"/>
        <end position="42"/>
    </location>
</feature>
<dbReference type="EMBL" id="CP040602">
    <property type="protein sequence ID" value="QCU90588.1"/>
    <property type="molecule type" value="Genomic_DNA"/>
</dbReference>
<keyword evidence="3 9" id="KW-0812">Transmembrane</keyword>
<dbReference type="SUPFAM" id="SSF48452">
    <property type="entry name" value="TPR-like"/>
    <property type="match status" value="1"/>
</dbReference>
<keyword evidence="6" id="KW-0143">Chaperone</keyword>
<dbReference type="Gene3D" id="1.25.40.10">
    <property type="entry name" value="Tetratricopeptide repeat domain"/>
    <property type="match status" value="1"/>
</dbReference>
<evidence type="ECO:0000313" key="11">
    <source>
        <dbReference type="EMBL" id="QCU90588.1"/>
    </source>
</evidence>
<sequence length="213" mass="23938">MSRYQTEEEQVEAFKQWWNKNGTQLLSAILVVVIAVSGWRYWSNTQYVESANASAMYELLQMRSQQGQFGEVSREALKLMQEQPDSPYAAAAAMLHAKYSFEKGEKDEAIDNLNWVSQNATDNSLKSIAQLRIARIYLDNQQFDKAAEQLKAMPATQLTAVQQANYDYVSGLLALQQGDITKAQQAFKAVVDNSETEKSLLGLAQIQLDDLAQ</sequence>
<proteinExistence type="inferred from homology"/>
<dbReference type="GO" id="GO:0005886">
    <property type="term" value="C:plasma membrane"/>
    <property type="evidence" value="ECO:0007669"/>
    <property type="project" value="UniProtKB-SubCell"/>
</dbReference>
<evidence type="ECO:0000256" key="7">
    <source>
        <dbReference type="ARBA" id="ARBA00024197"/>
    </source>
</evidence>
<keyword evidence="5 9" id="KW-0472">Membrane</keyword>
<dbReference type="PIRSF" id="PIRSF006170">
    <property type="entry name" value="YfgM"/>
    <property type="match status" value="1"/>
</dbReference>
<evidence type="ECO:0000256" key="3">
    <source>
        <dbReference type="ARBA" id="ARBA00022692"/>
    </source>
</evidence>
<dbReference type="Proteomes" id="UP000304864">
    <property type="component" value="Chromosome"/>
</dbReference>
<evidence type="ECO:0000256" key="5">
    <source>
        <dbReference type="ARBA" id="ARBA00023136"/>
    </source>
</evidence>
<dbReference type="GO" id="GO:0044877">
    <property type="term" value="F:protein-containing complex binding"/>
    <property type="evidence" value="ECO:0007669"/>
    <property type="project" value="InterPro"/>
</dbReference>
<gene>
    <name evidence="11" type="ORF">FE785_08045</name>
</gene>
<dbReference type="KEGG" id="thig:FE785_08045"/>
<organism evidence="11 12">
    <name type="scientific">Thiomicrorhabdus sediminis</name>
    <dbReference type="NCBI Taxonomy" id="2580412"/>
    <lineage>
        <taxon>Bacteria</taxon>
        <taxon>Pseudomonadati</taxon>
        <taxon>Pseudomonadota</taxon>
        <taxon>Gammaproteobacteria</taxon>
        <taxon>Thiotrichales</taxon>
        <taxon>Piscirickettsiaceae</taxon>
        <taxon>Thiomicrorhabdus</taxon>
    </lineage>
</organism>
<accession>A0A4P9K6S0</accession>
<dbReference type="AlphaFoldDB" id="A0A4P9K6S0"/>